<dbReference type="SUPFAM" id="SSF52738">
    <property type="entry name" value="Methylesterase CheB, C-terminal domain"/>
    <property type="match status" value="1"/>
</dbReference>
<sequence length="363" mass="39149">MATSASLQPIRVLVVDDSSAMRLLLSEIINRQPDMRVIATAPETATARQLIRELQPDVVTLDVEMPGMDGISFLERLMRLNPLPVLMISSAGDVDSDLALHALDLGAMDFISKRQLKGRADLNQMATEITQKIRQAAEAGHQFKRIEPTLSSARPTVDPKRKYPLNHIICLGASTGGTEAIKRFVMGLPINTPPVLIVQHMPEGFTQRFATRLNNECEVHIKEAAAGDVIRPGCVYIAPGHAHILLERVTGGSYKIVLSEGPEVNRHRPSVDVLFDSAAKVLGKNATSVLLTGMGRDGAQGMAAMKAAGAYCFAQDEGSSVVYGMPRAAFELGVVDEQGSPERLTVRVLDRLVALAEAQGSKA</sequence>
<dbReference type="SMART" id="SM00448">
    <property type="entry name" value="REC"/>
    <property type="match status" value="1"/>
</dbReference>
<dbReference type="PANTHER" id="PTHR42872">
    <property type="entry name" value="PROTEIN-GLUTAMATE METHYLESTERASE/PROTEIN-GLUTAMINE GLUTAMINASE"/>
    <property type="match status" value="1"/>
</dbReference>
<dbReference type="Proteomes" id="UP001597044">
    <property type="component" value="Unassembled WGS sequence"/>
</dbReference>
<dbReference type="PROSITE" id="PS50110">
    <property type="entry name" value="RESPONSE_REGULATORY"/>
    <property type="match status" value="1"/>
</dbReference>
<gene>
    <name evidence="5" type="primary">cheB</name>
    <name evidence="10" type="ORF">ACFQ0F_03420</name>
</gene>
<dbReference type="InterPro" id="IPR001789">
    <property type="entry name" value="Sig_transdc_resp-reg_receiver"/>
</dbReference>
<keyword evidence="1 5" id="KW-0963">Cytoplasm</keyword>
<evidence type="ECO:0000256" key="3">
    <source>
        <dbReference type="ARBA" id="ARBA00022801"/>
    </source>
</evidence>
<dbReference type="SUPFAM" id="SSF52172">
    <property type="entry name" value="CheY-like"/>
    <property type="match status" value="1"/>
</dbReference>
<comment type="catalytic activity">
    <reaction evidence="4 5">
        <text>[protein]-L-glutamate 5-O-methyl ester + H2O = L-glutamyl-[protein] + methanol + H(+)</text>
        <dbReference type="Rhea" id="RHEA:23236"/>
        <dbReference type="Rhea" id="RHEA-COMP:10208"/>
        <dbReference type="Rhea" id="RHEA-COMP:10311"/>
        <dbReference type="ChEBI" id="CHEBI:15377"/>
        <dbReference type="ChEBI" id="CHEBI:15378"/>
        <dbReference type="ChEBI" id="CHEBI:17790"/>
        <dbReference type="ChEBI" id="CHEBI:29973"/>
        <dbReference type="ChEBI" id="CHEBI:82795"/>
        <dbReference type="EC" id="3.1.1.61"/>
    </reaction>
</comment>
<feature type="domain" description="Response regulatory" evidence="8">
    <location>
        <begin position="11"/>
        <end position="128"/>
    </location>
</feature>
<dbReference type="Gene3D" id="3.40.50.180">
    <property type="entry name" value="Methylesterase CheB, C-terminal domain"/>
    <property type="match status" value="1"/>
</dbReference>
<evidence type="ECO:0000256" key="2">
    <source>
        <dbReference type="ARBA" id="ARBA00022500"/>
    </source>
</evidence>
<dbReference type="CDD" id="cd17541">
    <property type="entry name" value="REC_CheB-like"/>
    <property type="match status" value="1"/>
</dbReference>
<dbReference type="PANTHER" id="PTHR42872:SF6">
    <property type="entry name" value="PROTEIN-GLUTAMATE METHYLESTERASE_PROTEIN-GLUTAMINE GLUTAMINASE"/>
    <property type="match status" value="1"/>
</dbReference>
<keyword evidence="2 5" id="KW-0145">Chemotaxis</keyword>
<dbReference type="Pfam" id="PF01339">
    <property type="entry name" value="CheB_methylest"/>
    <property type="match status" value="1"/>
</dbReference>
<name>A0ABW3HHJ1_9GAMM</name>
<dbReference type="Pfam" id="PF00072">
    <property type="entry name" value="Response_reg"/>
    <property type="match status" value="1"/>
</dbReference>
<dbReference type="RefSeq" id="WP_379069181.1">
    <property type="nucleotide sequence ID" value="NZ_JBHTIT010000001.1"/>
</dbReference>
<evidence type="ECO:0000256" key="6">
    <source>
        <dbReference type="PROSITE-ProRule" id="PRU00050"/>
    </source>
</evidence>
<dbReference type="InterPro" id="IPR000673">
    <property type="entry name" value="Sig_transdc_resp-reg_Me-estase"/>
</dbReference>
<dbReference type="CDD" id="cd16432">
    <property type="entry name" value="CheB_Rec"/>
    <property type="match status" value="1"/>
</dbReference>
<dbReference type="PROSITE" id="PS50122">
    <property type="entry name" value="CHEB"/>
    <property type="match status" value="1"/>
</dbReference>
<feature type="active site" evidence="5 6">
    <location>
        <position position="200"/>
    </location>
</feature>
<dbReference type="InterPro" id="IPR035909">
    <property type="entry name" value="CheB_C"/>
</dbReference>
<dbReference type="EC" id="3.5.1.44" evidence="5"/>
<comment type="catalytic activity">
    <reaction evidence="5">
        <text>L-glutaminyl-[protein] + H2O = L-glutamyl-[protein] + NH4(+)</text>
        <dbReference type="Rhea" id="RHEA:16441"/>
        <dbReference type="Rhea" id="RHEA-COMP:10207"/>
        <dbReference type="Rhea" id="RHEA-COMP:10208"/>
        <dbReference type="ChEBI" id="CHEBI:15377"/>
        <dbReference type="ChEBI" id="CHEBI:28938"/>
        <dbReference type="ChEBI" id="CHEBI:29973"/>
        <dbReference type="ChEBI" id="CHEBI:30011"/>
        <dbReference type="EC" id="3.5.1.44"/>
    </reaction>
</comment>
<evidence type="ECO:0000256" key="5">
    <source>
        <dbReference type="HAMAP-Rule" id="MF_00099"/>
    </source>
</evidence>
<organism evidence="10 11">
    <name type="scientific">Paraperlucidibaca wandonensis</name>
    <dbReference type="NCBI Taxonomy" id="1268273"/>
    <lineage>
        <taxon>Bacteria</taxon>
        <taxon>Pseudomonadati</taxon>
        <taxon>Pseudomonadota</taxon>
        <taxon>Gammaproteobacteria</taxon>
        <taxon>Moraxellales</taxon>
        <taxon>Moraxellaceae</taxon>
        <taxon>Paraperlucidibaca</taxon>
    </lineage>
</organism>
<comment type="subcellular location">
    <subcellularLocation>
        <location evidence="5">Cytoplasm</location>
    </subcellularLocation>
</comment>
<evidence type="ECO:0000256" key="7">
    <source>
        <dbReference type="PROSITE-ProRule" id="PRU00169"/>
    </source>
</evidence>
<comment type="PTM">
    <text evidence="5">Phosphorylated by CheA. Phosphorylation of the N-terminal regulatory domain activates the methylesterase activity.</text>
</comment>
<dbReference type="GO" id="GO:0008984">
    <property type="term" value="F:protein-glutamate methylesterase activity"/>
    <property type="evidence" value="ECO:0007669"/>
    <property type="project" value="UniProtKB-EC"/>
</dbReference>
<evidence type="ECO:0000256" key="4">
    <source>
        <dbReference type="ARBA" id="ARBA00048267"/>
    </source>
</evidence>
<evidence type="ECO:0000256" key="1">
    <source>
        <dbReference type="ARBA" id="ARBA00022490"/>
    </source>
</evidence>
<comment type="caution">
    <text evidence="10">The sequence shown here is derived from an EMBL/GenBank/DDBJ whole genome shotgun (WGS) entry which is preliminary data.</text>
</comment>
<evidence type="ECO:0000313" key="10">
    <source>
        <dbReference type="EMBL" id="MFD0949446.1"/>
    </source>
</evidence>
<feature type="domain" description="CheB-type methylesterase" evidence="9">
    <location>
        <begin position="162"/>
        <end position="355"/>
    </location>
</feature>
<dbReference type="InterPro" id="IPR008248">
    <property type="entry name" value="CheB-like"/>
</dbReference>
<comment type="function">
    <text evidence="5">Involved in chemotaxis. Part of a chemotaxis signal transduction system that modulates chemotaxis in response to various stimuli. Catalyzes the demethylation of specific methylglutamate residues introduced into the chemoreceptors (methyl-accepting chemotaxis proteins or MCP) by CheR. Also mediates the irreversible deamidation of specific glutamine residues to glutamic acid.</text>
</comment>
<feature type="modified residue" description="4-aspartylphosphate" evidence="5 7">
    <location>
        <position position="62"/>
    </location>
</feature>
<keyword evidence="11" id="KW-1185">Reference proteome</keyword>
<feature type="active site" evidence="5 6">
    <location>
        <position position="174"/>
    </location>
</feature>
<reference evidence="11" key="1">
    <citation type="journal article" date="2019" name="Int. J. Syst. Evol. Microbiol.">
        <title>The Global Catalogue of Microorganisms (GCM) 10K type strain sequencing project: providing services to taxonomists for standard genome sequencing and annotation.</title>
        <authorList>
            <consortium name="The Broad Institute Genomics Platform"/>
            <consortium name="The Broad Institute Genome Sequencing Center for Infectious Disease"/>
            <person name="Wu L."/>
            <person name="Ma J."/>
        </authorList>
    </citation>
    <scope>NUCLEOTIDE SEQUENCE [LARGE SCALE GENOMIC DNA]</scope>
    <source>
        <strain evidence="11">CCUG 63419</strain>
    </source>
</reference>
<dbReference type="EMBL" id="JBHTIT010000001">
    <property type="protein sequence ID" value="MFD0949446.1"/>
    <property type="molecule type" value="Genomic_DNA"/>
</dbReference>
<dbReference type="PIRSF" id="PIRSF000876">
    <property type="entry name" value="RR_chemtxs_CheB"/>
    <property type="match status" value="1"/>
</dbReference>
<protein>
    <recommendedName>
        <fullName evidence="5">Protein-glutamate methylesterase/protein-glutamine glutaminase</fullName>
        <ecNumber evidence="5">3.1.1.61</ecNumber>
        <ecNumber evidence="5">3.5.1.44</ecNumber>
    </recommendedName>
</protein>
<dbReference type="NCBIfam" id="NF009206">
    <property type="entry name" value="PRK12555.1"/>
    <property type="match status" value="1"/>
</dbReference>
<evidence type="ECO:0000259" key="8">
    <source>
        <dbReference type="PROSITE" id="PS50110"/>
    </source>
</evidence>
<dbReference type="NCBIfam" id="NF001965">
    <property type="entry name" value="PRK00742.1"/>
    <property type="match status" value="1"/>
</dbReference>
<dbReference type="Gene3D" id="3.40.50.2300">
    <property type="match status" value="1"/>
</dbReference>
<keyword evidence="3 5" id="KW-0378">Hydrolase</keyword>
<comment type="domain">
    <text evidence="5">Contains a C-terminal catalytic domain, and an N-terminal region which modulates catalytic activity.</text>
</comment>
<accession>A0ABW3HHJ1</accession>
<keyword evidence="5 7" id="KW-0597">Phosphoprotein</keyword>
<evidence type="ECO:0000259" key="9">
    <source>
        <dbReference type="PROSITE" id="PS50122"/>
    </source>
</evidence>
<comment type="similarity">
    <text evidence="5">Belongs to the CheB family.</text>
</comment>
<dbReference type="InterPro" id="IPR011006">
    <property type="entry name" value="CheY-like_superfamily"/>
</dbReference>
<feature type="active site" evidence="5 6">
    <location>
        <position position="297"/>
    </location>
</feature>
<dbReference type="HAMAP" id="MF_00099">
    <property type="entry name" value="CheB_chemtxs"/>
    <property type="match status" value="1"/>
</dbReference>
<dbReference type="EC" id="3.1.1.61" evidence="5"/>
<evidence type="ECO:0000313" key="11">
    <source>
        <dbReference type="Proteomes" id="UP001597044"/>
    </source>
</evidence>
<proteinExistence type="inferred from homology"/>